<evidence type="ECO:0000313" key="3">
    <source>
        <dbReference type="Proteomes" id="UP000537260"/>
    </source>
</evidence>
<proteinExistence type="predicted"/>
<dbReference type="RefSeq" id="WP_179579503.1">
    <property type="nucleotide sequence ID" value="NZ_JACCFM010000001.1"/>
</dbReference>
<evidence type="ECO:0000313" key="2">
    <source>
        <dbReference type="EMBL" id="NYJ20806.1"/>
    </source>
</evidence>
<dbReference type="EMBL" id="JACCFM010000001">
    <property type="protein sequence ID" value="NYJ20806.1"/>
    <property type="molecule type" value="Genomic_DNA"/>
</dbReference>
<feature type="region of interest" description="Disordered" evidence="1">
    <location>
        <begin position="52"/>
        <end position="101"/>
    </location>
</feature>
<accession>A0A7Z0EG28</accession>
<feature type="compositionally biased region" description="Basic and acidic residues" evidence="1">
    <location>
        <begin position="441"/>
        <end position="463"/>
    </location>
</feature>
<keyword evidence="3" id="KW-1185">Reference proteome</keyword>
<evidence type="ECO:0008006" key="4">
    <source>
        <dbReference type="Google" id="ProtNLM"/>
    </source>
</evidence>
<gene>
    <name evidence="2" type="ORF">HNR05_002597</name>
</gene>
<protein>
    <recommendedName>
        <fullName evidence="4">Tape measure protein</fullName>
    </recommendedName>
</protein>
<organism evidence="2 3">
    <name type="scientific">Glaciibacter psychrotolerans</name>
    <dbReference type="NCBI Taxonomy" id="670054"/>
    <lineage>
        <taxon>Bacteria</taxon>
        <taxon>Bacillati</taxon>
        <taxon>Actinomycetota</taxon>
        <taxon>Actinomycetes</taxon>
        <taxon>Micrococcales</taxon>
        <taxon>Microbacteriaceae</taxon>
        <taxon>Glaciibacter</taxon>
    </lineage>
</organism>
<comment type="caution">
    <text evidence="2">The sequence shown here is derived from an EMBL/GenBank/DDBJ whole genome shotgun (WGS) entry which is preliminary data.</text>
</comment>
<feature type="compositionally biased region" description="Basic and acidic residues" evidence="1">
    <location>
        <begin position="52"/>
        <end position="69"/>
    </location>
</feature>
<evidence type="ECO:0000256" key="1">
    <source>
        <dbReference type="SAM" id="MobiDB-lite"/>
    </source>
</evidence>
<reference evidence="2 3" key="1">
    <citation type="submission" date="2020-07" db="EMBL/GenBank/DDBJ databases">
        <title>Sequencing the genomes of 1000 actinobacteria strains.</title>
        <authorList>
            <person name="Klenk H.-P."/>
        </authorList>
    </citation>
    <scope>NUCLEOTIDE SEQUENCE [LARGE SCALE GENOMIC DNA]</scope>
    <source>
        <strain evidence="2 3">LI1</strain>
    </source>
</reference>
<dbReference type="Proteomes" id="UP000537260">
    <property type="component" value="Unassembled WGS sequence"/>
</dbReference>
<sequence length="521" mass="54958">MAKGISIGIASDTREFTSGVKKGVIEPLEGASDALDDVAKDGDKAGKKLEKAFEKASEETSDFKKEQSELGKAMAAGSEKGGGALKRNTKDATSAASRDLETLGDEAKANLSETLSSFDGSAQGFADGIQGTLGGIVSDMGPMGMALGAAGALGIGLIMAAMGDAATATEEVKERTRDLASEYITTGDLGVASMDFLIGKLQDLATESDGINLAKLAKTAKDSGSSFKDLAQAYSGNAKGLKDLWREGDRYRKQLEDEADAQDTTTNAGGKRYSQLMKQADAQRTYMGYLGQSISVAKEAAEAEENYAKAGGRELELKAAAVENYQSAIDDAVGAYGDFVNEETKALEPQRYIDGINARIAATSSFNTNVQKMATDFGLSTEEVQALVDQGVDFAPMLQSIIDSGLGQQYVDTIRNAVGGGQDILDGADLTATLTVTPETAKAEEKLTEQEKKTRSTKVEAKADTTAADKQLDQVAAKPRTTTITAKLDTTAADRQLDKFVEERQVRIVATIVDTNGRKIT</sequence>
<name>A0A7Z0EG28_9MICO</name>
<feature type="region of interest" description="Disordered" evidence="1">
    <location>
        <begin position="441"/>
        <end position="467"/>
    </location>
</feature>
<dbReference type="AlphaFoldDB" id="A0A7Z0EG28"/>